<dbReference type="GO" id="GO:0007165">
    <property type="term" value="P:signal transduction"/>
    <property type="evidence" value="ECO:0007669"/>
    <property type="project" value="InterPro"/>
</dbReference>
<evidence type="ECO:0000256" key="1">
    <source>
        <dbReference type="SAM" id="MobiDB-lite"/>
    </source>
</evidence>
<reference evidence="3" key="2">
    <citation type="submission" date="2025-08" db="UniProtKB">
        <authorList>
            <consortium name="Ensembl"/>
        </authorList>
    </citation>
    <scope>IDENTIFICATION</scope>
</reference>
<evidence type="ECO:0000313" key="4">
    <source>
        <dbReference type="Proteomes" id="UP000007875"/>
    </source>
</evidence>
<protein>
    <recommendedName>
        <fullName evidence="2">Death domain-containing protein</fullName>
    </recommendedName>
</protein>
<dbReference type="InterPro" id="IPR000488">
    <property type="entry name" value="Death_dom"/>
</dbReference>
<dbReference type="Proteomes" id="UP000007875">
    <property type="component" value="Unassembled WGS sequence"/>
</dbReference>
<dbReference type="CDD" id="cd08309">
    <property type="entry name" value="Death_IRAK"/>
    <property type="match status" value="1"/>
</dbReference>
<dbReference type="InParanoid" id="H2YAX6"/>
<reference evidence="3" key="3">
    <citation type="submission" date="2025-09" db="UniProtKB">
        <authorList>
            <consortium name="Ensembl"/>
        </authorList>
    </citation>
    <scope>IDENTIFICATION</scope>
</reference>
<keyword evidence="4" id="KW-1185">Reference proteome</keyword>
<accession>H2YAX6</accession>
<dbReference type="Ensembl" id="ENSCSAVT00000002515.1">
    <property type="protein sequence ID" value="ENSCSAVP00000002474.1"/>
    <property type="gene ID" value="ENSCSAVG00000001465.1"/>
</dbReference>
<dbReference type="InterPro" id="IPR011029">
    <property type="entry name" value="DEATH-like_dom_sf"/>
</dbReference>
<name>H2YAX6_CIOSA</name>
<sequence>MAWGWGSINTQRKKATMQTYIRNLPYSVLKSIADDLDVAGTATNWRDFVLKIPRSQNDPEPRYDLQDIRRFEMIAGRGESPTTAALDAWSTTNATVQDLINLLNSLGLISMVNELKSKVMLPPAYEEAINNNQLPTELYQQPQPPRSQFNPPTCLSI</sequence>
<evidence type="ECO:0000259" key="2">
    <source>
        <dbReference type="Pfam" id="PF00531"/>
    </source>
</evidence>
<dbReference type="SUPFAM" id="SSF47986">
    <property type="entry name" value="DEATH domain"/>
    <property type="match status" value="1"/>
</dbReference>
<feature type="domain" description="Death" evidence="2">
    <location>
        <begin position="42"/>
        <end position="118"/>
    </location>
</feature>
<dbReference type="HOGENOM" id="CLU_1677245_0_0_1"/>
<evidence type="ECO:0000313" key="3">
    <source>
        <dbReference type="Ensembl" id="ENSCSAVP00000002474.1"/>
    </source>
</evidence>
<feature type="region of interest" description="Disordered" evidence="1">
    <location>
        <begin position="137"/>
        <end position="157"/>
    </location>
</feature>
<dbReference type="AlphaFoldDB" id="H2YAX6"/>
<proteinExistence type="predicted"/>
<dbReference type="STRING" id="51511.ENSCSAVP00000002474"/>
<organism evidence="3 4">
    <name type="scientific">Ciona savignyi</name>
    <name type="common">Pacific transparent sea squirt</name>
    <dbReference type="NCBI Taxonomy" id="51511"/>
    <lineage>
        <taxon>Eukaryota</taxon>
        <taxon>Metazoa</taxon>
        <taxon>Chordata</taxon>
        <taxon>Tunicata</taxon>
        <taxon>Ascidiacea</taxon>
        <taxon>Phlebobranchia</taxon>
        <taxon>Cionidae</taxon>
        <taxon>Ciona</taxon>
    </lineage>
</organism>
<dbReference type="Gene3D" id="1.10.533.10">
    <property type="entry name" value="Death Domain, Fas"/>
    <property type="match status" value="1"/>
</dbReference>
<dbReference type="GeneTree" id="ENSGT00940000158792"/>
<reference evidence="4" key="1">
    <citation type="submission" date="2003-08" db="EMBL/GenBank/DDBJ databases">
        <authorList>
            <person name="Birren B."/>
            <person name="Nusbaum C."/>
            <person name="Abebe A."/>
            <person name="Abouelleil A."/>
            <person name="Adekoya E."/>
            <person name="Ait-zahra M."/>
            <person name="Allen N."/>
            <person name="Allen T."/>
            <person name="An P."/>
            <person name="Anderson M."/>
            <person name="Anderson S."/>
            <person name="Arachchi H."/>
            <person name="Armbruster J."/>
            <person name="Bachantsang P."/>
            <person name="Baldwin J."/>
            <person name="Barry A."/>
            <person name="Bayul T."/>
            <person name="Blitshsteyn B."/>
            <person name="Bloom T."/>
            <person name="Blye J."/>
            <person name="Boguslavskiy L."/>
            <person name="Borowsky M."/>
            <person name="Boukhgalter B."/>
            <person name="Brunache A."/>
            <person name="Butler J."/>
            <person name="Calixte N."/>
            <person name="Calvo S."/>
            <person name="Camarata J."/>
            <person name="Campo K."/>
            <person name="Chang J."/>
            <person name="Cheshatsang Y."/>
            <person name="Citroen M."/>
            <person name="Collymore A."/>
            <person name="Considine T."/>
            <person name="Cook A."/>
            <person name="Cooke P."/>
            <person name="Corum B."/>
            <person name="Cuomo C."/>
            <person name="David R."/>
            <person name="Dawoe T."/>
            <person name="Degray S."/>
            <person name="Dodge S."/>
            <person name="Dooley K."/>
            <person name="Dorje P."/>
            <person name="Dorjee K."/>
            <person name="Dorris L."/>
            <person name="Duffey N."/>
            <person name="Dupes A."/>
            <person name="Elkins T."/>
            <person name="Engels R."/>
            <person name="Erickson J."/>
            <person name="Farina A."/>
            <person name="Faro S."/>
            <person name="Ferreira P."/>
            <person name="Fischer H."/>
            <person name="Fitzgerald M."/>
            <person name="Foley K."/>
            <person name="Gage D."/>
            <person name="Galagan J."/>
            <person name="Gearin G."/>
            <person name="Gnerre S."/>
            <person name="Gnirke A."/>
            <person name="Goyette A."/>
            <person name="Graham J."/>
            <person name="Grandbois E."/>
            <person name="Gyaltsen K."/>
            <person name="Hafez N."/>
            <person name="Hagopian D."/>
            <person name="Hagos B."/>
            <person name="Hall J."/>
            <person name="Hatcher B."/>
            <person name="Heller A."/>
            <person name="Higgins H."/>
            <person name="Honan T."/>
            <person name="Horn A."/>
            <person name="Houde N."/>
            <person name="Hughes L."/>
            <person name="Hulme W."/>
            <person name="Husby E."/>
            <person name="Iliev I."/>
            <person name="Jaffe D."/>
            <person name="Jones C."/>
            <person name="Kamal M."/>
            <person name="Kamat A."/>
            <person name="Kamvysselis M."/>
            <person name="Karlsson E."/>
            <person name="Kells C."/>
            <person name="Kieu A."/>
            <person name="Kisner P."/>
            <person name="Kodira C."/>
            <person name="Kulbokas E."/>
            <person name="Labutti K."/>
            <person name="Lama D."/>
            <person name="Landers T."/>
            <person name="Leger J."/>
            <person name="Levine S."/>
            <person name="Lewis D."/>
            <person name="Lewis T."/>
            <person name="Lindblad-toh K."/>
            <person name="Liu X."/>
            <person name="Lokyitsang T."/>
            <person name="Lokyitsang Y."/>
            <person name="Lucien O."/>
            <person name="Lui A."/>
            <person name="Ma L.J."/>
            <person name="Mabbitt R."/>
            <person name="Macdonald J."/>
            <person name="Maclean C."/>
            <person name="Major J."/>
            <person name="Manning J."/>
            <person name="Marabella R."/>
            <person name="Maru K."/>
            <person name="Matthews C."/>
            <person name="Mauceli E."/>
            <person name="Mccarthy M."/>
            <person name="Mcdonough S."/>
            <person name="Mcghee T."/>
            <person name="Meldrim J."/>
            <person name="Meneus L."/>
            <person name="Mesirov J."/>
            <person name="Mihalev A."/>
            <person name="Mihova T."/>
            <person name="Mikkelsen T."/>
            <person name="Mlenga V."/>
            <person name="Moru K."/>
            <person name="Mozes J."/>
            <person name="Mulrain L."/>
            <person name="Munson G."/>
            <person name="Naylor J."/>
            <person name="Newes C."/>
            <person name="Nguyen C."/>
            <person name="Nguyen N."/>
            <person name="Nguyen T."/>
            <person name="Nicol R."/>
            <person name="Nielsen C."/>
            <person name="Nizzari M."/>
            <person name="Norbu C."/>
            <person name="Norbu N."/>
            <person name="O'donnell P."/>
            <person name="Okoawo O."/>
            <person name="O'leary S."/>
            <person name="Omotosho B."/>
            <person name="O'neill K."/>
            <person name="Osman S."/>
            <person name="Parker S."/>
            <person name="Perrin D."/>
            <person name="Phunkhang P."/>
            <person name="Piqani B."/>
            <person name="Purcell S."/>
            <person name="Rachupka T."/>
            <person name="Ramasamy U."/>
            <person name="Rameau R."/>
            <person name="Ray V."/>
            <person name="Raymond C."/>
            <person name="Retta R."/>
            <person name="Richardson S."/>
            <person name="Rise C."/>
            <person name="Rodriguez J."/>
            <person name="Rogers J."/>
            <person name="Rogov P."/>
            <person name="Rutman M."/>
            <person name="Schupbach R."/>
            <person name="Seaman C."/>
            <person name="Settipalli S."/>
            <person name="Sharpe T."/>
            <person name="Sheridan J."/>
            <person name="Sherpa N."/>
            <person name="Shi J."/>
            <person name="Smirnov S."/>
            <person name="Smith C."/>
            <person name="Sougnez C."/>
            <person name="Spencer B."/>
            <person name="Stalker J."/>
            <person name="Stange-thomann N."/>
            <person name="Stavropoulos S."/>
            <person name="Stetson K."/>
            <person name="Stone C."/>
            <person name="Stone S."/>
            <person name="Stubbs M."/>
            <person name="Talamas J."/>
            <person name="Tchuinga P."/>
            <person name="Tenzing P."/>
            <person name="Tesfaye S."/>
            <person name="Theodore J."/>
            <person name="Thoulutsang Y."/>
            <person name="Topham K."/>
            <person name="Towey S."/>
            <person name="Tsamla T."/>
            <person name="Tsomo N."/>
            <person name="Vallee D."/>
            <person name="Vassiliev H."/>
            <person name="Venkataraman V."/>
            <person name="Vinson J."/>
            <person name="Vo A."/>
            <person name="Wade C."/>
            <person name="Wang S."/>
            <person name="Wangchuk T."/>
            <person name="Wangdi T."/>
            <person name="Whittaker C."/>
            <person name="Wilkinson J."/>
            <person name="Wu Y."/>
            <person name="Wyman D."/>
            <person name="Yadav S."/>
            <person name="Yang S."/>
            <person name="Yang X."/>
            <person name="Yeager S."/>
            <person name="Yee E."/>
            <person name="Young G."/>
            <person name="Zainoun J."/>
            <person name="Zembeck L."/>
            <person name="Zimmer A."/>
            <person name="Zody M."/>
            <person name="Lander E."/>
        </authorList>
    </citation>
    <scope>NUCLEOTIDE SEQUENCE [LARGE SCALE GENOMIC DNA]</scope>
</reference>
<dbReference type="Pfam" id="PF00531">
    <property type="entry name" value="Death"/>
    <property type="match status" value="1"/>
</dbReference>